<comment type="caution">
    <text evidence="2">The sequence shown here is derived from an EMBL/GenBank/DDBJ whole genome shotgun (WGS) entry which is preliminary data.</text>
</comment>
<dbReference type="AlphaFoldDB" id="A0AAV0AVR4"/>
<reference evidence="2" key="1">
    <citation type="submission" date="2022-06" db="EMBL/GenBank/DDBJ databases">
        <authorList>
            <consortium name="SYNGENTA / RWTH Aachen University"/>
        </authorList>
    </citation>
    <scope>NUCLEOTIDE SEQUENCE</scope>
</reference>
<dbReference type="EMBL" id="CALTRL010001392">
    <property type="protein sequence ID" value="CAH7672370.1"/>
    <property type="molecule type" value="Genomic_DNA"/>
</dbReference>
<feature type="region of interest" description="Disordered" evidence="1">
    <location>
        <begin position="40"/>
        <end position="64"/>
    </location>
</feature>
<keyword evidence="3" id="KW-1185">Reference proteome</keyword>
<evidence type="ECO:0000313" key="3">
    <source>
        <dbReference type="Proteomes" id="UP001153365"/>
    </source>
</evidence>
<name>A0AAV0AVR4_PHAPC</name>
<organism evidence="2 3">
    <name type="scientific">Phakopsora pachyrhizi</name>
    <name type="common">Asian soybean rust disease fungus</name>
    <dbReference type="NCBI Taxonomy" id="170000"/>
    <lineage>
        <taxon>Eukaryota</taxon>
        <taxon>Fungi</taxon>
        <taxon>Dikarya</taxon>
        <taxon>Basidiomycota</taxon>
        <taxon>Pucciniomycotina</taxon>
        <taxon>Pucciniomycetes</taxon>
        <taxon>Pucciniales</taxon>
        <taxon>Phakopsoraceae</taxon>
        <taxon>Phakopsora</taxon>
    </lineage>
</organism>
<evidence type="ECO:0000256" key="1">
    <source>
        <dbReference type="SAM" id="MobiDB-lite"/>
    </source>
</evidence>
<dbReference type="Proteomes" id="UP001153365">
    <property type="component" value="Unassembled WGS sequence"/>
</dbReference>
<evidence type="ECO:0000313" key="2">
    <source>
        <dbReference type="EMBL" id="CAH7672370.1"/>
    </source>
</evidence>
<proteinExistence type="predicted"/>
<accession>A0AAV0AVR4</accession>
<protein>
    <submittedName>
        <fullName evidence="2">Uncharacterized protein</fullName>
    </submittedName>
</protein>
<sequence length="110" mass="12110">MHPGSHEPIICNARPRVHKQLYKPTHKQLPYTSTLSCNQQSIGHSQHQSKSSTNPLQSCSSWPSHSRATTFLWGIHEEKCKHLYNVLTGASGCTTAAYYSPTATASTSSL</sequence>
<gene>
    <name evidence="2" type="ORF">PPACK8108_LOCUS7169</name>
</gene>